<evidence type="ECO:0000256" key="2">
    <source>
        <dbReference type="SAM" id="MobiDB-lite"/>
    </source>
</evidence>
<dbReference type="Gene3D" id="1.25.10.10">
    <property type="entry name" value="Leucine-rich Repeat Variant"/>
    <property type="match status" value="3"/>
</dbReference>
<dbReference type="PANTHER" id="PTHR21663:SF0">
    <property type="entry name" value="HEAT REPEAT-CONTAINING PROTEIN 5B"/>
    <property type="match status" value="1"/>
</dbReference>
<evidence type="ECO:0000313" key="4">
    <source>
        <dbReference type="EMBL" id="RKF61587.1"/>
    </source>
</evidence>
<keyword evidence="5" id="KW-1185">Reference proteome</keyword>
<dbReference type="SUPFAM" id="SSF48371">
    <property type="entry name" value="ARM repeat"/>
    <property type="match status" value="2"/>
</dbReference>
<comment type="caution">
    <text evidence="4">The sequence shown here is derived from an EMBL/GenBank/DDBJ whole genome shotgun (WGS) entry which is preliminary data.</text>
</comment>
<feature type="compositionally biased region" description="Basic residues" evidence="2">
    <location>
        <begin position="269"/>
        <end position="279"/>
    </location>
</feature>
<dbReference type="InterPro" id="IPR040108">
    <property type="entry name" value="Laa1/Sip1/HEATR5"/>
</dbReference>
<dbReference type="InterPro" id="IPR046837">
    <property type="entry name" value="Laa1/Sip1/HEATR5-like_HEAT"/>
</dbReference>
<dbReference type="InterPro" id="IPR016024">
    <property type="entry name" value="ARM-type_fold"/>
</dbReference>
<name>A0A420HVZ4_9PEZI</name>
<dbReference type="GO" id="GO:0005829">
    <property type="term" value="C:cytosol"/>
    <property type="evidence" value="ECO:0007669"/>
    <property type="project" value="GOC"/>
</dbReference>
<evidence type="ECO:0000256" key="1">
    <source>
        <dbReference type="ARBA" id="ARBA00008304"/>
    </source>
</evidence>
<dbReference type="InterPro" id="IPR057981">
    <property type="entry name" value="TPR_LAA1-like_C"/>
</dbReference>
<sequence>MSSPELDIKTLHSLPSEQQDIYLLNFVSVLTKYVCQLSADDCSDQQIYIQKELFQIINLPSHPPSRVIRNNIGRCFAHILGKGDRKILFESINDLNSIIGNGKNKSEGDLRVKHAAIHCVGDIFASAGDSAIGLHPVVCTLILKTLKYSHNNTGLRAAVFQALSKIVGMICTSFDEAIARDVWKQARSYAMSDKATLVQMCACQALKQLSEYTVFFENSHDFENLKSTLLKVIDSPSAHVRIAAADCLAQALLKSHSEVPASNNDVPKPKKKIKWSNNKKQKEPVDDEEIQRPENKSQRKVQKLQFTLTEILKHLSSYYVKGTTSNNARAGIAICYTRIFPKLARRNVEGMYMKAVVHLTNDILSHTNIINHRYRLLSTRMYLKVILEDVIGSSILGEAGQINAATYLINDVLKCYPQVNKEQIEPSKHTLVTALSALTSLIKNLGIASSSFAEPCRDSLIQALQHPSYTVQVYTSYCLRVLTLACPHQLIPSLRICLNNLNHELNLIGTGRNPLQRCISYANGLSAVISASSQQPLYGSMDTNSHILSLATRLLKSSSKAEIRISSAQIQIAWMLIGGLMCLGPNFVKIHLPQLLLLWKNALPKPMVKDNISHLSYFESCFLTHVRECALGSILAFLQFNSRLLTIDVSKRITSMLQNTISFLKSLPSKKFNDDIVQRLVPSLQLYNLEQMTYRRVLQCYIKLVNLSPRGKETLLQSNILTLTVSLFADPDDYSPSSLSTSIANSAGNFETIWDVGDNYGYGVTGLVRGFKIRSLDGEYENDDIDDLMEEIGIDASISNVLVSPICKSLEHDSLSIFLKELKSYDEIPDPPATELVNVAIKLFAIAFPLTPSKIQESILEQIITFSSASSLQRDLGRKAAMNVNIATALFFTLKVTVKETSSGDITKTAVEILLQDFLHQFIIHPDQFLRRIGYEGLALLCKSSGSSFTNTEIKYLVDTIMSNREPSARAGCAKALGSIHSHVGNMAAGYYLKTIIGILMSLCNDPYPTVHFWALDSLSRVAESAGYNFSGYVLNSLGMLGQLYVADTHNEEVSSIVTSNLELELPTSVAICRCINSLVNVLGPDLQDVTKPRELIITLVRQFQDEKNPLIHAGSLRCSEHLSLYVPEHIIFPDYVRLLQSDLNSHHSQIRNIAIDGLYNLMKKNPGDVVQAAEPGFEDQLWLALDSAPNHEGIKNIIKNWLAQSCLTETSRWLQRCQAVLYMTRPEASETVITSTKASTNLDLRDEEAAGFASALGVNKDDVTVPATGQEPLKWQVRTFAMGCLSDIFLLVSKSNIENSSSAMISIQKNVSDVIRMAFSASTSNVVKLRVCGLKIICAVLKMFGKTPDPDFAEVSLLEQFQAQISSALTPAFDADSSPELASEAVNVCAVFIATGIVTNVERMGRILKTLVTALEDFSTGKEMHTIGELKGLSSNAQIMVKMAVLSAWAELQVASTEQNYLVEVLKPYIGILTPLWLSSLREFARLRFEPDISMTLGPPSLSGSLDSIYLALSRETLLKFYQESWLKLVGAIASLIEQDCDFVFDALDGKPTDIPNINEHSSENDINYRDEPVAFFFVLFGIIFEALTARSGSDTLATKEQTLEILQALKKIFHPNVSGHVIYKEAIFSETIDLLVRLVLTEGLDIQLIIVQIGRGLCLAHPFATKPDQAEEEDLSEDIEQLFELTRITVLVLAGLLPNLTEKTQSAKYQLNDESISLIGTSLNALVDAAEVFPSIIKTDLHACIIHIFATILGTGSCQKLVVPQSLPILKRFINSISIVQEKSVKDLENSVIQILSCLKRFLSIYFNAQKRESEVSLLCVRNSLLASATLFTSGKNRLSASEPVVRQFLDEVIGCLNDCTTAKAASSCIRLLLLQMPKTPADNSISRYLIPRLITFVTNTKNKDPENARPLIMHTLTIFVTTLVGEANTVAVSIVLPVLLARAITEGPTVYKETGARLLDLASINQNAFRDVVGVINREQKQFMESVIVAGRQNQAQLNSQNDDLEGKRPAITLRMDFGT</sequence>
<dbReference type="Pfam" id="PF25468">
    <property type="entry name" value="HEAT_HEATR5A"/>
    <property type="match status" value="1"/>
</dbReference>
<dbReference type="GO" id="GO:0042147">
    <property type="term" value="P:retrograde transport, endosome to Golgi"/>
    <property type="evidence" value="ECO:0007669"/>
    <property type="project" value="TreeGrafter"/>
</dbReference>
<accession>A0A420HVZ4</accession>
<dbReference type="Pfam" id="PF25808">
    <property type="entry name" value="TPR_LAA1_C"/>
    <property type="match status" value="1"/>
</dbReference>
<feature type="region of interest" description="Disordered" evidence="2">
    <location>
        <begin position="259"/>
        <end position="298"/>
    </location>
</feature>
<dbReference type="OrthoDB" id="192608at2759"/>
<evidence type="ECO:0000313" key="5">
    <source>
        <dbReference type="Proteomes" id="UP000286134"/>
    </source>
</evidence>
<feature type="compositionally biased region" description="Basic and acidic residues" evidence="2">
    <location>
        <begin position="280"/>
        <end position="297"/>
    </location>
</feature>
<dbReference type="Proteomes" id="UP000286134">
    <property type="component" value="Unassembled WGS sequence"/>
</dbReference>
<proteinExistence type="inferred from homology"/>
<dbReference type="GO" id="GO:0030139">
    <property type="term" value="C:endocytic vesicle"/>
    <property type="evidence" value="ECO:0007669"/>
    <property type="project" value="TreeGrafter"/>
</dbReference>
<dbReference type="GO" id="GO:0016020">
    <property type="term" value="C:membrane"/>
    <property type="evidence" value="ECO:0007669"/>
    <property type="project" value="TreeGrafter"/>
</dbReference>
<dbReference type="EMBL" id="MCFK01004070">
    <property type="protein sequence ID" value="RKF61587.1"/>
    <property type="molecule type" value="Genomic_DNA"/>
</dbReference>
<protein>
    <submittedName>
        <fullName evidence="4">Pof6 interactor protein 1</fullName>
    </submittedName>
</protein>
<dbReference type="InterPro" id="IPR011989">
    <property type="entry name" value="ARM-like"/>
</dbReference>
<feature type="domain" description="LAA1-like C-terminal TPR repeats" evidence="3">
    <location>
        <begin position="1844"/>
        <end position="2001"/>
    </location>
</feature>
<dbReference type="PANTHER" id="PTHR21663">
    <property type="entry name" value="HYPOTHETICAL HEAT DOMAIN-CONTAINING"/>
    <property type="match status" value="1"/>
</dbReference>
<dbReference type="STRING" id="212602.A0A420HVZ4"/>
<dbReference type="GO" id="GO:0005794">
    <property type="term" value="C:Golgi apparatus"/>
    <property type="evidence" value="ECO:0007669"/>
    <property type="project" value="TreeGrafter"/>
</dbReference>
<gene>
    <name evidence="4" type="ORF">OnM2_040024</name>
</gene>
<reference evidence="4 5" key="1">
    <citation type="journal article" date="2018" name="BMC Genomics">
        <title>Comparative genome analyses reveal sequence features reflecting distinct modes of host-adaptation between dicot and monocot powdery mildew.</title>
        <authorList>
            <person name="Wu Y."/>
            <person name="Ma X."/>
            <person name="Pan Z."/>
            <person name="Kale S.D."/>
            <person name="Song Y."/>
            <person name="King H."/>
            <person name="Zhang Q."/>
            <person name="Presley C."/>
            <person name="Deng X."/>
            <person name="Wei C.I."/>
            <person name="Xiao S."/>
        </authorList>
    </citation>
    <scope>NUCLEOTIDE SEQUENCE [LARGE SCALE GENOMIC DNA]</scope>
    <source>
        <strain evidence="4">UMSG2</strain>
    </source>
</reference>
<evidence type="ECO:0000259" key="3">
    <source>
        <dbReference type="Pfam" id="PF25808"/>
    </source>
</evidence>
<dbReference type="GO" id="GO:0006897">
    <property type="term" value="P:endocytosis"/>
    <property type="evidence" value="ECO:0007669"/>
    <property type="project" value="TreeGrafter"/>
</dbReference>
<dbReference type="GO" id="GO:0008104">
    <property type="term" value="P:intracellular protein localization"/>
    <property type="evidence" value="ECO:0007669"/>
    <property type="project" value="TreeGrafter"/>
</dbReference>
<organism evidence="4 5">
    <name type="scientific">Erysiphe neolycopersici</name>
    <dbReference type="NCBI Taxonomy" id="212602"/>
    <lineage>
        <taxon>Eukaryota</taxon>
        <taxon>Fungi</taxon>
        <taxon>Dikarya</taxon>
        <taxon>Ascomycota</taxon>
        <taxon>Pezizomycotina</taxon>
        <taxon>Leotiomycetes</taxon>
        <taxon>Erysiphales</taxon>
        <taxon>Erysiphaceae</taxon>
        <taxon>Erysiphe</taxon>
    </lineage>
</organism>
<comment type="similarity">
    <text evidence="1">Belongs to the HEATR5 family.</text>
</comment>
<dbReference type="Pfam" id="PF20210">
    <property type="entry name" value="Laa1_Sip1_HTR5"/>
    <property type="match status" value="1"/>
</dbReference>